<accession>A0A6P1KCN6</accession>
<dbReference type="GO" id="GO:0004540">
    <property type="term" value="F:RNA nuclease activity"/>
    <property type="evidence" value="ECO:0007669"/>
    <property type="project" value="InterPro"/>
</dbReference>
<organism evidence="2">
    <name type="scientific">Faucicola osloensis</name>
    <name type="common">Moraxella osloensis</name>
    <dbReference type="NCBI Taxonomy" id="34062"/>
    <lineage>
        <taxon>Bacteria</taxon>
        <taxon>Pseudomonadati</taxon>
        <taxon>Pseudomonadota</taxon>
        <taxon>Gammaproteobacteria</taxon>
        <taxon>Moraxellales</taxon>
        <taxon>Moraxellaceae</taxon>
        <taxon>Faucicola</taxon>
    </lineage>
</organism>
<gene>
    <name evidence="2" type="ORF">GSF12_08325</name>
</gene>
<proteinExistence type="predicted"/>
<dbReference type="Pfam" id="PF12872">
    <property type="entry name" value="OST-HTH"/>
    <property type="match status" value="1"/>
</dbReference>
<evidence type="ECO:0000259" key="1">
    <source>
        <dbReference type="PROSITE" id="PS51644"/>
    </source>
</evidence>
<dbReference type="PROSITE" id="PS51644">
    <property type="entry name" value="HTH_OST"/>
    <property type="match status" value="1"/>
</dbReference>
<protein>
    <submittedName>
        <fullName evidence="2">NYN domain-containing protein</fullName>
    </submittedName>
</protein>
<evidence type="ECO:0000313" key="2">
    <source>
        <dbReference type="EMBL" id="QHG09879.1"/>
    </source>
</evidence>
<dbReference type="AlphaFoldDB" id="A0A6P1KCN6"/>
<dbReference type="CDD" id="cd10146">
    <property type="entry name" value="LabA_like_C"/>
    <property type="match status" value="1"/>
</dbReference>
<dbReference type="Gene3D" id="3.30.420.610">
    <property type="entry name" value="LOTUS domain-like"/>
    <property type="match status" value="1"/>
</dbReference>
<feature type="domain" description="HTH OST-type" evidence="1">
    <location>
        <begin position="179"/>
        <end position="257"/>
    </location>
</feature>
<sequence>MAHSQNYSTSVDARLAVLIDADNASVNHLDALLSEIATLGISSVRRAYGDWTRPQLNSWKNVLLSYSIQPIQQFSYTTGKNATDASLIIDAMDLLYTERFDGFCLVSSDSDFTRLAQRIREQGLLVYGFGRSNTPKPFVQACDRFTYLEFFEENQPPSTVDFYDSADMLFSTKGNQMKPVDVAITLVKLAISSMADDQGWANIAPVKNYLLKVEPDFDARLFNFNKFSDFLRAYPRYFELQERYPNDNQHKVIFVRNVPTDEPPNQP</sequence>
<reference evidence="2" key="1">
    <citation type="journal article" date="2020" name="Microbiol. Resour. Announc.">
        <title>Complete Genome Sequence of Moraxella osloensis Strain YV1, Isolated from an Australian Wastewater Treatment Plant.</title>
        <authorList>
            <person name="Batinovic S."/>
            <person name="Rice D.T.F."/>
            <person name="Seviour R.J."/>
            <person name="Petrovski S."/>
        </authorList>
    </citation>
    <scope>NUCLEOTIDE SEQUENCE</scope>
    <source>
        <strain evidence="2">YV1</strain>
    </source>
</reference>
<dbReference type="InterPro" id="IPR041966">
    <property type="entry name" value="LOTUS-like"/>
</dbReference>
<dbReference type="InterPro" id="IPR021139">
    <property type="entry name" value="NYN"/>
</dbReference>
<dbReference type="CDD" id="cd11297">
    <property type="entry name" value="PIN_LabA-like_N_1"/>
    <property type="match status" value="1"/>
</dbReference>
<name>A0A6P1KCN6_FAUOS</name>
<dbReference type="InterPro" id="IPR025605">
    <property type="entry name" value="OST-HTH/LOTUS_dom"/>
</dbReference>
<dbReference type="EMBL" id="CP047226">
    <property type="protein sequence ID" value="QHG09879.1"/>
    <property type="molecule type" value="Genomic_DNA"/>
</dbReference>
<dbReference type="Gene3D" id="3.40.50.1010">
    <property type="entry name" value="5'-nuclease"/>
    <property type="match status" value="1"/>
</dbReference>
<dbReference type="PANTHER" id="PTHR35811:SF1">
    <property type="entry name" value="HTH OST-TYPE DOMAIN-CONTAINING PROTEIN"/>
    <property type="match status" value="1"/>
</dbReference>
<dbReference type="Pfam" id="PF01936">
    <property type="entry name" value="NYN"/>
    <property type="match status" value="1"/>
</dbReference>
<dbReference type="PANTHER" id="PTHR35811">
    <property type="entry name" value="SLR1870 PROTEIN"/>
    <property type="match status" value="1"/>
</dbReference>